<dbReference type="Pfam" id="PF00126">
    <property type="entry name" value="HTH_1"/>
    <property type="match status" value="1"/>
</dbReference>
<dbReference type="InterPro" id="IPR000847">
    <property type="entry name" value="LysR_HTH_N"/>
</dbReference>
<dbReference type="Gene3D" id="1.10.10.10">
    <property type="entry name" value="Winged helix-like DNA-binding domain superfamily/Winged helix DNA-binding domain"/>
    <property type="match status" value="1"/>
</dbReference>
<reference evidence="7 8" key="1">
    <citation type="submission" date="2020-08" db="EMBL/GenBank/DDBJ databases">
        <title>Genomic Encyclopedia of Type Strains, Phase III (KMG-III): the genomes of soil and plant-associated and newly described type strains.</title>
        <authorList>
            <person name="Whitman W."/>
        </authorList>
    </citation>
    <scope>NUCLEOTIDE SEQUENCE [LARGE SCALE GENOMIC DNA]</scope>
    <source>
        <strain evidence="7 8">CECT 7247</strain>
    </source>
</reference>
<dbReference type="PANTHER" id="PTHR30427">
    <property type="entry name" value="TRANSCRIPTIONAL ACTIVATOR PROTEIN LYSR"/>
    <property type="match status" value="1"/>
</dbReference>
<comment type="similarity">
    <text evidence="1">Belongs to the LysR transcriptional regulatory family.</text>
</comment>
<dbReference type="PRINTS" id="PR00039">
    <property type="entry name" value="HTHLYSR"/>
</dbReference>
<dbReference type="InterPro" id="IPR036390">
    <property type="entry name" value="WH_DNA-bd_sf"/>
</dbReference>
<feature type="domain" description="HTH lysR-type" evidence="6">
    <location>
        <begin position="1"/>
        <end position="60"/>
    </location>
</feature>
<evidence type="ECO:0000313" key="8">
    <source>
        <dbReference type="Proteomes" id="UP000574369"/>
    </source>
</evidence>
<feature type="compositionally biased region" description="Basic and acidic residues" evidence="5">
    <location>
        <begin position="152"/>
        <end position="167"/>
    </location>
</feature>
<keyword evidence="4" id="KW-0804">Transcription</keyword>
<gene>
    <name evidence="7" type="ORF">FHS28_003632</name>
</gene>
<organism evidence="7 8">
    <name type="scientific">Roseateles terrae</name>
    <dbReference type="NCBI Taxonomy" id="431060"/>
    <lineage>
        <taxon>Bacteria</taxon>
        <taxon>Pseudomonadati</taxon>
        <taxon>Pseudomonadota</taxon>
        <taxon>Betaproteobacteria</taxon>
        <taxon>Burkholderiales</taxon>
        <taxon>Sphaerotilaceae</taxon>
        <taxon>Roseateles</taxon>
    </lineage>
</organism>
<dbReference type="SUPFAM" id="SSF46785">
    <property type="entry name" value="Winged helix' DNA-binding domain"/>
    <property type="match status" value="1"/>
</dbReference>
<dbReference type="InterPro" id="IPR005119">
    <property type="entry name" value="LysR_subst-bd"/>
</dbReference>
<dbReference type="PANTHER" id="PTHR30427:SF1">
    <property type="entry name" value="TRANSCRIPTIONAL ACTIVATOR PROTEIN LYSR"/>
    <property type="match status" value="1"/>
</dbReference>
<dbReference type="RefSeq" id="WP_310736812.1">
    <property type="nucleotide sequence ID" value="NZ_JACHXO010000007.1"/>
</dbReference>
<name>A0ABR6GVT4_9BURK</name>
<evidence type="ECO:0000313" key="7">
    <source>
        <dbReference type="EMBL" id="MBB3196220.1"/>
    </source>
</evidence>
<feature type="compositionally biased region" description="Gly residues" evidence="5">
    <location>
        <begin position="183"/>
        <end position="207"/>
    </location>
</feature>
<dbReference type="SUPFAM" id="SSF53850">
    <property type="entry name" value="Periplasmic binding protein-like II"/>
    <property type="match status" value="2"/>
</dbReference>
<dbReference type="Pfam" id="PF03466">
    <property type="entry name" value="LysR_substrate"/>
    <property type="match status" value="1"/>
</dbReference>
<dbReference type="InterPro" id="IPR036388">
    <property type="entry name" value="WH-like_DNA-bd_sf"/>
</dbReference>
<evidence type="ECO:0000256" key="4">
    <source>
        <dbReference type="ARBA" id="ARBA00023163"/>
    </source>
</evidence>
<evidence type="ECO:0000259" key="6">
    <source>
        <dbReference type="PROSITE" id="PS50931"/>
    </source>
</evidence>
<evidence type="ECO:0000256" key="3">
    <source>
        <dbReference type="ARBA" id="ARBA00023125"/>
    </source>
</evidence>
<dbReference type="EMBL" id="JACHXO010000007">
    <property type="protein sequence ID" value="MBB3196220.1"/>
    <property type="molecule type" value="Genomic_DNA"/>
</dbReference>
<evidence type="ECO:0000256" key="2">
    <source>
        <dbReference type="ARBA" id="ARBA00023015"/>
    </source>
</evidence>
<protein>
    <submittedName>
        <fullName evidence="7">DNA-binding transcriptional LysR family regulator</fullName>
    </submittedName>
</protein>
<comment type="caution">
    <text evidence="7">The sequence shown here is derived from an EMBL/GenBank/DDBJ whole genome shotgun (WGS) entry which is preliminary data.</text>
</comment>
<evidence type="ECO:0000256" key="1">
    <source>
        <dbReference type="ARBA" id="ARBA00009437"/>
    </source>
</evidence>
<dbReference type="Gene3D" id="3.40.190.10">
    <property type="entry name" value="Periplasmic binding protein-like II"/>
    <property type="match status" value="2"/>
</dbReference>
<dbReference type="GO" id="GO:0003677">
    <property type="term" value="F:DNA binding"/>
    <property type="evidence" value="ECO:0007669"/>
    <property type="project" value="UniProtKB-KW"/>
</dbReference>
<proteinExistence type="inferred from homology"/>
<feature type="region of interest" description="Disordered" evidence="5">
    <location>
        <begin position="151"/>
        <end position="215"/>
    </location>
</feature>
<dbReference type="Proteomes" id="UP000574369">
    <property type="component" value="Unassembled WGS sequence"/>
</dbReference>
<evidence type="ECO:0000256" key="5">
    <source>
        <dbReference type="SAM" id="MobiDB-lite"/>
    </source>
</evidence>
<keyword evidence="8" id="KW-1185">Reference proteome</keyword>
<keyword evidence="3 7" id="KW-0238">DNA-binding</keyword>
<accession>A0ABR6GVT4</accession>
<sequence length="389" mass="40944">MPLSHRHVEVFRAVMTAGSVTGAAELLFTSQPTISREVARMESLLGYPLFDRGPGRVRPTSRALALFEEVQRVYQGLDQVIARAQALGRAETERLEVLTLPALAQALLPAASARWLQRHPQASLSLTPQESPLLEEWMSAQRFDVGLSESAGDWRDAAGGAHGERRGGNRSGSGDAGDDRGTEGSGDGRGTGGSGRSRGAAGSGGGSASQSAPGTTSEILAELDEVAVLPAHHPLAARPVLEPRDFEGQAFVSLAAADPYRRQFDAIFSEANVERRMQIETHSAMAVCALVQQGLGIALVNPLTAWACASQATEAGTPSPASGRHSAGAALTGAAGLVVRRFSIPVPFRIQVLRPLHRPRQALADDFIAAVREVLDEVASSSEPSETAT</sequence>
<keyword evidence="2" id="KW-0805">Transcription regulation</keyword>
<dbReference type="PROSITE" id="PS50931">
    <property type="entry name" value="HTH_LYSR"/>
    <property type="match status" value="1"/>
</dbReference>